<proteinExistence type="predicted"/>
<sequence length="100" mass="11528">MKSQLRLNFPRISDRFGEKINKEENKLKSKSSLKGSDSNGDLGVRVIFFTYSLQEKGLKKQQLKPPKKNAQISWKILQLEIKGKLKDSLLLVAYKVELHL</sequence>
<keyword evidence="2" id="KW-1185">Reference proteome</keyword>
<dbReference type="AlphaFoldDB" id="A0A1J1IP92"/>
<dbReference type="EMBL" id="CVRI01000054">
    <property type="protein sequence ID" value="CRL00313.1"/>
    <property type="molecule type" value="Genomic_DNA"/>
</dbReference>
<evidence type="ECO:0000313" key="1">
    <source>
        <dbReference type="EMBL" id="CRL00313.1"/>
    </source>
</evidence>
<evidence type="ECO:0000313" key="2">
    <source>
        <dbReference type="Proteomes" id="UP000183832"/>
    </source>
</evidence>
<name>A0A1J1IP92_9DIPT</name>
<gene>
    <name evidence="1" type="ORF">CLUMA_CG013586</name>
</gene>
<accession>A0A1J1IP92</accession>
<protein>
    <submittedName>
        <fullName evidence="1">CLUMA_CG013586, isoform A</fullName>
    </submittedName>
</protein>
<organism evidence="1 2">
    <name type="scientific">Clunio marinus</name>
    <dbReference type="NCBI Taxonomy" id="568069"/>
    <lineage>
        <taxon>Eukaryota</taxon>
        <taxon>Metazoa</taxon>
        <taxon>Ecdysozoa</taxon>
        <taxon>Arthropoda</taxon>
        <taxon>Hexapoda</taxon>
        <taxon>Insecta</taxon>
        <taxon>Pterygota</taxon>
        <taxon>Neoptera</taxon>
        <taxon>Endopterygota</taxon>
        <taxon>Diptera</taxon>
        <taxon>Nematocera</taxon>
        <taxon>Chironomoidea</taxon>
        <taxon>Chironomidae</taxon>
        <taxon>Clunio</taxon>
    </lineage>
</organism>
<dbReference type="Proteomes" id="UP000183832">
    <property type="component" value="Unassembled WGS sequence"/>
</dbReference>
<reference evidence="1 2" key="1">
    <citation type="submission" date="2015-04" db="EMBL/GenBank/DDBJ databases">
        <authorList>
            <person name="Syromyatnikov M.Y."/>
            <person name="Popov V.N."/>
        </authorList>
    </citation>
    <scope>NUCLEOTIDE SEQUENCE [LARGE SCALE GENOMIC DNA]</scope>
</reference>